<reference evidence="1 2" key="1">
    <citation type="journal article" date="2014" name="Mol. Plant">
        <title>Chromosome Scale Genome Assembly and Transcriptome Profiling of Nannochloropsis gaditana in Nitrogen Depletion.</title>
        <authorList>
            <person name="Corteggiani Carpinelli E."/>
            <person name="Telatin A."/>
            <person name="Vitulo N."/>
            <person name="Forcato C."/>
            <person name="D'Angelo M."/>
            <person name="Schiavon R."/>
            <person name="Vezzi A."/>
            <person name="Giacometti G.M."/>
            <person name="Morosinotto T."/>
            <person name="Valle G."/>
        </authorList>
    </citation>
    <scope>NUCLEOTIDE SEQUENCE [LARGE SCALE GENOMIC DNA]</scope>
    <source>
        <strain evidence="1 2">B-31</strain>
    </source>
</reference>
<dbReference type="AlphaFoldDB" id="W7TGH5"/>
<protein>
    <submittedName>
        <fullName evidence="1">Uncharacterized protein</fullName>
    </submittedName>
</protein>
<proteinExistence type="predicted"/>
<dbReference type="Proteomes" id="UP000019335">
    <property type="component" value="Unassembled WGS sequence"/>
</dbReference>
<dbReference type="EMBL" id="AZIL01003439">
    <property type="protein sequence ID" value="EWM20039.1"/>
    <property type="molecule type" value="Genomic_DNA"/>
</dbReference>
<sequence>MENRIHLTSCTFIFGYPLDLVRARVITGSQGRAVAQSFDHGGGHSIMSCLFWRLFNLHAGENVAGALALSIPPTFSKAADMPPPVPLAPPRHPPRRPRMCVVLSGGWRGKALEDAWAWDYRSDDNRWRKDLMEEIYSRSELAEDRCMSCYGLPRRCMSSNGPDGWKRRRRDRCVQSPLVRHGVGALGVNNDNNEASVT</sequence>
<evidence type="ECO:0000313" key="1">
    <source>
        <dbReference type="EMBL" id="EWM20039.1"/>
    </source>
</evidence>
<name>W7TGH5_9STRA</name>
<organism evidence="1 2">
    <name type="scientific">Nannochloropsis gaditana</name>
    <dbReference type="NCBI Taxonomy" id="72520"/>
    <lineage>
        <taxon>Eukaryota</taxon>
        <taxon>Sar</taxon>
        <taxon>Stramenopiles</taxon>
        <taxon>Ochrophyta</taxon>
        <taxon>Eustigmatophyceae</taxon>
        <taxon>Eustigmatales</taxon>
        <taxon>Monodopsidaceae</taxon>
        <taxon>Nannochloropsis</taxon>
    </lineage>
</organism>
<gene>
    <name evidence="1" type="ORF">Naga_102142g1</name>
</gene>
<accession>W7TGH5</accession>
<evidence type="ECO:0000313" key="2">
    <source>
        <dbReference type="Proteomes" id="UP000019335"/>
    </source>
</evidence>
<keyword evidence="2" id="KW-1185">Reference proteome</keyword>
<comment type="caution">
    <text evidence="1">The sequence shown here is derived from an EMBL/GenBank/DDBJ whole genome shotgun (WGS) entry which is preliminary data.</text>
</comment>